<evidence type="ECO:0000256" key="3">
    <source>
        <dbReference type="SAM" id="Phobius"/>
    </source>
</evidence>
<evidence type="ECO:0000313" key="4">
    <source>
        <dbReference type="EMBL" id="KEF55804.1"/>
    </source>
</evidence>
<evidence type="ECO:0000256" key="2">
    <source>
        <dbReference type="SAM" id="MobiDB-lite"/>
    </source>
</evidence>
<sequence length="673" mass="76124">MEDRWTTIFSKRVPAFSAESSANKPYIETLDELPNDCDDHTSVQYFEGTGEENAEEGDPVESDEEGDVVRTFMRIGHESEVCLPQAEKVVDFCKGCPGASLDALRAGNSIPELSPVALVDEQGHNGSRKASGALNPRELYWRRKRARFKSHSSKISIPTLLRPIGEEVRSDGQKLEIALCGKAGDGEPDAEQQTNFVSNLDPWSINALIGTAPHMEVAHLQKTLYRHLLFEPYIVLDINMEGLPMYHLNFNLPYFALRSSKTPRKDERMYSDKDALRHFYDVSFLNGKKDPDTSSFLYEAQISCTVSGIDDEIWTGYFFIDTYFNPESKGEAVRSYDQDSLAERGTRVDPFTQGHHEVDRNTTTRNPREYFLTVLRFRLQQVTNEWTKVVEMFIKRCRQQELTLLSTSSKHPSIESQKSVIRAKCLSKKLLLAISDTITCIEEFCEEPLIKNFRSVDSRPPLHPIKLNMKELKRLRQKLEEQNDHWTNFTNAVEVGLAMQMMQVAKLSVTVVLCISPVGLGVSIFSMEKEVMPFVPRNFTSLLCTIAVLGALALVALVVQSNWFLHLVSTSNPSKYFFWYRNASLPDFKLLTRHDQLKLGKLLQADEENGPTLPYHRETRSLGTMVLRPNVSNDTHNVRTELSGSAGLHCPGEQSNYSGISKTSPFTPSDSSQ</sequence>
<keyword evidence="5" id="KW-1185">Reference proteome</keyword>
<dbReference type="OrthoDB" id="10071171at2759"/>
<name>A0A072P6T4_9EURO</name>
<gene>
    <name evidence="4" type="ORF">A1O9_08555</name>
</gene>
<dbReference type="Proteomes" id="UP000027920">
    <property type="component" value="Unassembled WGS sequence"/>
</dbReference>
<keyword evidence="3" id="KW-1133">Transmembrane helix</keyword>
<feature type="transmembrane region" description="Helical" evidence="3">
    <location>
        <begin position="539"/>
        <end position="559"/>
    </location>
</feature>
<comment type="caution">
    <text evidence="4">The sequence shown here is derived from an EMBL/GenBank/DDBJ whole genome shotgun (WGS) entry which is preliminary data.</text>
</comment>
<feature type="compositionally biased region" description="Polar residues" evidence="2">
    <location>
        <begin position="653"/>
        <end position="673"/>
    </location>
</feature>
<keyword evidence="3" id="KW-0812">Transmembrane</keyword>
<keyword evidence="3" id="KW-0472">Membrane</keyword>
<feature type="transmembrane region" description="Helical" evidence="3">
    <location>
        <begin position="507"/>
        <end position="527"/>
    </location>
</feature>
<reference evidence="4 5" key="1">
    <citation type="submission" date="2013-03" db="EMBL/GenBank/DDBJ databases">
        <title>The Genome Sequence of Exophiala aquamarina CBS 119918.</title>
        <authorList>
            <consortium name="The Broad Institute Genomics Platform"/>
            <person name="Cuomo C."/>
            <person name="de Hoog S."/>
            <person name="Gorbushina A."/>
            <person name="Walker B."/>
            <person name="Young S.K."/>
            <person name="Zeng Q."/>
            <person name="Gargeya S."/>
            <person name="Fitzgerald M."/>
            <person name="Haas B."/>
            <person name="Abouelleil A."/>
            <person name="Allen A.W."/>
            <person name="Alvarado L."/>
            <person name="Arachchi H.M."/>
            <person name="Berlin A.M."/>
            <person name="Chapman S.B."/>
            <person name="Gainer-Dewar J."/>
            <person name="Goldberg J."/>
            <person name="Griggs A."/>
            <person name="Gujja S."/>
            <person name="Hansen M."/>
            <person name="Howarth C."/>
            <person name="Imamovic A."/>
            <person name="Ireland A."/>
            <person name="Larimer J."/>
            <person name="McCowan C."/>
            <person name="Murphy C."/>
            <person name="Pearson M."/>
            <person name="Poon T.W."/>
            <person name="Priest M."/>
            <person name="Roberts A."/>
            <person name="Saif S."/>
            <person name="Shea T."/>
            <person name="Sisk P."/>
            <person name="Sykes S."/>
            <person name="Wortman J."/>
            <person name="Nusbaum C."/>
            <person name="Birren B."/>
        </authorList>
    </citation>
    <scope>NUCLEOTIDE SEQUENCE [LARGE SCALE GENOMIC DNA]</scope>
    <source>
        <strain evidence="4 5">CBS 119918</strain>
    </source>
</reference>
<proteinExistence type="predicted"/>
<evidence type="ECO:0000256" key="1">
    <source>
        <dbReference type="SAM" id="Coils"/>
    </source>
</evidence>
<dbReference type="VEuPathDB" id="FungiDB:A1O9_08555"/>
<dbReference type="EMBL" id="AMGV01000007">
    <property type="protein sequence ID" value="KEF55804.1"/>
    <property type="molecule type" value="Genomic_DNA"/>
</dbReference>
<accession>A0A072P6T4</accession>
<dbReference type="GeneID" id="25283467"/>
<dbReference type="AlphaFoldDB" id="A0A072P6T4"/>
<feature type="region of interest" description="Disordered" evidence="2">
    <location>
        <begin position="643"/>
        <end position="673"/>
    </location>
</feature>
<evidence type="ECO:0000313" key="5">
    <source>
        <dbReference type="Proteomes" id="UP000027920"/>
    </source>
</evidence>
<dbReference type="STRING" id="1182545.A0A072P6T4"/>
<protein>
    <submittedName>
        <fullName evidence="4">Uncharacterized protein</fullName>
    </submittedName>
</protein>
<dbReference type="RefSeq" id="XP_013258394.1">
    <property type="nucleotide sequence ID" value="XM_013402940.1"/>
</dbReference>
<keyword evidence="1" id="KW-0175">Coiled coil</keyword>
<dbReference type="HOGENOM" id="CLU_025796_0_0_1"/>
<feature type="coiled-coil region" evidence="1">
    <location>
        <begin position="462"/>
        <end position="489"/>
    </location>
</feature>
<organism evidence="4 5">
    <name type="scientific">Exophiala aquamarina CBS 119918</name>
    <dbReference type="NCBI Taxonomy" id="1182545"/>
    <lineage>
        <taxon>Eukaryota</taxon>
        <taxon>Fungi</taxon>
        <taxon>Dikarya</taxon>
        <taxon>Ascomycota</taxon>
        <taxon>Pezizomycotina</taxon>
        <taxon>Eurotiomycetes</taxon>
        <taxon>Chaetothyriomycetidae</taxon>
        <taxon>Chaetothyriales</taxon>
        <taxon>Herpotrichiellaceae</taxon>
        <taxon>Exophiala</taxon>
    </lineage>
</organism>